<accession>A0A402D3L8</accession>
<protein>
    <submittedName>
        <fullName evidence="1">Uncharacterized protein</fullName>
    </submittedName>
</protein>
<evidence type="ECO:0000313" key="2">
    <source>
        <dbReference type="Proteomes" id="UP000287394"/>
    </source>
</evidence>
<evidence type="ECO:0000313" key="1">
    <source>
        <dbReference type="EMBL" id="BDI31884.1"/>
    </source>
</evidence>
<proteinExistence type="predicted"/>
<dbReference type="KEGG" id="ccot:CCAX7_39350"/>
<dbReference type="Proteomes" id="UP000287394">
    <property type="component" value="Chromosome"/>
</dbReference>
<reference evidence="1 2" key="1">
    <citation type="journal article" date="2019" name="Int. J. Syst. Evol. Microbiol.">
        <title>Capsulimonas corticalis gen. nov., sp. nov., an aerobic capsulated bacterium, of a novel bacterial order, Capsulimonadales ord. nov., of the class Armatimonadia of the phylum Armatimonadetes.</title>
        <authorList>
            <person name="Li J."/>
            <person name="Kudo C."/>
            <person name="Tonouchi A."/>
        </authorList>
    </citation>
    <scope>NUCLEOTIDE SEQUENCE [LARGE SCALE GENOMIC DNA]</scope>
    <source>
        <strain evidence="1 2">AX-7</strain>
    </source>
</reference>
<dbReference type="AlphaFoldDB" id="A0A402D3L8"/>
<sequence>MDPEATPVGNSLTPAANFFTLGAELLGEVQKMIGTNRVRSLRIKLGTRVIKEIPVAPVTAVATVALVLIAVIVSTMSIEVEHEPASSPA</sequence>
<gene>
    <name evidence="1" type="ORF">CCAX7_39350</name>
</gene>
<organism evidence="1 2">
    <name type="scientific">Capsulimonas corticalis</name>
    <dbReference type="NCBI Taxonomy" id="2219043"/>
    <lineage>
        <taxon>Bacteria</taxon>
        <taxon>Bacillati</taxon>
        <taxon>Armatimonadota</taxon>
        <taxon>Armatimonadia</taxon>
        <taxon>Capsulimonadales</taxon>
        <taxon>Capsulimonadaceae</taxon>
        <taxon>Capsulimonas</taxon>
    </lineage>
</organism>
<keyword evidence="2" id="KW-1185">Reference proteome</keyword>
<dbReference type="EMBL" id="AP025739">
    <property type="protein sequence ID" value="BDI31884.1"/>
    <property type="molecule type" value="Genomic_DNA"/>
</dbReference>
<name>A0A402D3L8_9BACT</name>